<name>A0A0C2BP25_9BILA</name>
<feature type="compositionally biased region" description="Pro residues" evidence="1">
    <location>
        <begin position="100"/>
        <end position="119"/>
    </location>
</feature>
<accession>A0A0C2BP25</accession>
<keyword evidence="3" id="KW-1185">Reference proteome</keyword>
<feature type="non-terminal residue" evidence="2">
    <location>
        <position position="1"/>
    </location>
</feature>
<dbReference type="Proteomes" id="UP000054047">
    <property type="component" value="Unassembled WGS sequence"/>
</dbReference>
<dbReference type="AlphaFoldDB" id="A0A0C2BP25"/>
<sequence length="119" mass="13230">YRRDCGYGCDRYGTTTIIKKIYIGRGGRRRGYRRRYRPPHVRQWYTPVPVPVPVPGPTIVVSVPPSQPLWMEYANFHKYGCETCPPPPPCETGKCGDGYGPPPMPQGPPPVPPPMPGPG</sequence>
<gene>
    <name evidence="2" type="ORF">ANCDUO_24381</name>
</gene>
<proteinExistence type="predicted"/>
<evidence type="ECO:0000256" key="1">
    <source>
        <dbReference type="SAM" id="MobiDB-lite"/>
    </source>
</evidence>
<dbReference type="EMBL" id="KN772002">
    <property type="protein sequence ID" value="KIH45578.1"/>
    <property type="molecule type" value="Genomic_DNA"/>
</dbReference>
<protein>
    <submittedName>
        <fullName evidence="2">Uncharacterized protein</fullName>
    </submittedName>
</protein>
<feature type="region of interest" description="Disordered" evidence="1">
    <location>
        <begin position="95"/>
        <end position="119"/>
    </location>
</feature>
<organism evidence="2 3">
    <name type="scientific">Ancylostoma duodenale</name>
    <dbReference type="NCBI Taxonomy" id="51022"/>
    <lineage>
        <taxon>Eukaryota</taxon>
        <taxon>Metazoa</taxon>
        <taxon>Ecdysozoa</taxon>
        <taxon>Nematoda</taxon>
        <taxon>Chromadorea</taxon>
        <taxon>Rhabditida</taxon>
        <taxon>Rhabditina</taxon>
        <taxon>Rhabditomorpha</taxon>
        <taxon>Strongyloidea</taxon>
        <taxon>Ancylostomatidae</taxon>
        <taxon>Ancylostomatinae</taxon>
        <taxon>Ancylostoma</taxon>
    </lineage>
</organism>
<evidence type="ECO:0000313" key="3">
    <source>
        <dbReference type="Proteomes" id="UP000054047"/>
    </source>
</evidence>
<reference evidence="2 3" key="1">
    <citation type="submission" date="2013-12" db="EMBL/GenBank/DDBJ databases">
        <title>Draft genome of the parsitic nematode Ancylostoma duodenale.</title>
        <authorList>
            <person name="Mitreva M."/>
        </authorList>
    </citation>
    <scope>NUCLEOTIDE SEQUENCE [LARGE SCALE GENOMIC DNA]</scope>
    <source>
        <strain evidence="2 3">Zhejiang</strain>
    </source>
</reference>
<evidence type="ECO:0000313" key="2">
    <source>
        <dbReference type="EMBL" id="KIH45578.1"/>
    </source>
</evidence>
<feature type="non-terminal residue" evidence="2">
    <location>
        <position position="119"/>
    </location>
</feature>